<evidence type="ECO:0000256" key="2">
    <source>
        <dbReference type="ARBA" id="ARBA00022448"/>
    </source>
</evidence>
<keyword evidence="5" id="KW-0732">Signal</keyword>
<keyword evidence="8 12" id="KW-0675">Receptor</keyword>
<dbReference type="eggNOG" id="COG4771">
    <property type="taxonomic scope" value="Bacteria"/>
</dbReference>
<feature type="domain" description="TonB-dependent receptor-like beta-barrel" evidence="11">
    <location>
        <begin position="29"/>
        <end position="323"/>
    </location>
</feature>
<evidence type="ECO:0000256" key="10">
    <source>
        <dbReference type="PROSITE-ProRule" id="PRU01360"/>
    </source>
</evidence>
<dbReference type="GO" id="GO:0044718">
    <property type="term" value="P:siderophore transmembrane transport"/>
    <property type="evidence" value="ECO:0007669"/>
    <property type="project" value="TreeGrafter"/>
</dbReference>
<protein>
    <submittedName>
        <fullName evidence="12">TonB-dependent receptor</fullName>
    </submittedName>
</protein>
<dbReference type="InterPro" id="IPR000531">
    <property type="entry name" value="Beta-barrel_TonB"/>
</dbReference>
<evidence type="ECO:0000256" key="5">
    <source>
        <dbReference type="ARBA" id="ARBA00022729"/>
    </source>
</evidence>
<keyword evidence="13" id="KW-1185">Reference proteome</keyword>
<dbReference type="EMBL" id="CP000471">
    <property type="protein sequence ID" value="ABK44105.1"/>
    <property type="molecule type" value="Genomic_DNA"/>
</dbReference>
<evidence type="ECO:0000256" key="4">
    <source>
        <dbReference type="ARBA" id="ARBA00022692"/>
    </source>
</evidence>
<evidence type="ECO:0000313" key="12">
    <source>
        <dbReference type="EMBL" id="ABK44105.1"/>
    </source>
</evidence>
<dbReference type="InterPro" id="IPR036942">
    <property type="entry name" value="Beta-barrel_TonB_sf"/>
</dbReference>
<dbReference type="Gene3D" id="2.40.170.20">
    <property type="entry name" value="TonB-dependent receptor, beta-barrel domain"/>
    <property type="match status" value="1"/>
</dbReference>
<sequence length="366" mass="41668">MNIEYQIGVFPVYPDGWRSEGSYKDHKLYVNGDLSANLGQHDLMMGFALSHTWVADAWQNSNVNPATSANIGSMQHFTYEDGLKWPSTQWKRTITSLTLQDAYRLNDQVTITGGLRMDHYNDFGSSFTPRLAAVWRINDKHVLKAQYAQSFRPPTFYELSWAKSLQPQRNHTAELSYIYKGTQNELRSTLFMSRLKNTIHEDSLLGYVSSNEADLRGIELEGVHRYSSRLKIEGNASYVYTDDKEHGVRFFGAAETMANLAVTYEPTENISVSSWVRHVGTRYREHNDSRAPLAGYDTVALTGRVRQLMDIKGLTLRVGIDNLFNELVRYPANLAYDAVTTSYFPSYQGDHIRPGRTAWVGLSKSF</sequence>
<evidence type="ECO:0000256" key="8">
    <source>
        <dbReference type="ARBA" id="ARBA00023170"/>
    </source>
</evidence>
<evidence type="ECO:0000256" key="9">
    <source>
        <dbReference type="ARBA" id="ARBA00023237"/>
    </source>
</evidence>
<comment type="similarity">
    <text evidence="10">Belongs to the TonB-dependent receptor family.</text>
</comment>
<dbReference type="InterPro" id="IPR039426">
    <property type="entry name" value="TonB-dep_rcpt-like"/>
</dbReference>
<dbReference type="SUPFAM" id="SSF56935">
    <property type="entry name" value="Porins"/>
    <property type="match status" value="1"/>
</dbReference>
<gene>
    <name evidence="12" type="ordered locus">Mmc1_1596</name>
</gene>
<dbReference type="KEGG" id="mgm:Mmc1_1596"/>
<proteinExistence type="inferred from homology"/>
<reference evidence="12 13" key="2">
    <citation type="journal article" date="2012" name="Int. J. Syst. Evol. Microbiol.">
        <title>Magnetococcus marinus gen. nov., sp. nov., a marine, magnetotactic bacterium that represents a novel lineage (Magnetococcaceae fam. nov.; Magnetococcales ord. nov.) at the base of the Alphaproteobacteria.</title>
        <authorList>
            <person name="Bazylinski D.A."/>
            <person name="Williams T.J."/>
            <person name="Lefevre C.T."/>
            <person name="Berg R.J."/>
            <person name="Zhang C.L."/>
            <person name="Bowser S.S."/>
            <person name="Dean A.J."/>
            <person name="Beveridge T.J."/>
        </authorList>
    </citation>
    <scope>NUCLEOTIDE SEQUENCE [LARGE SCALE GENOMIC DNA]</scope>
    <source>
        <strain evidence="13">ATCC BAA-1437 / JCM 17883 / MC-1</strain>
    </source>
</reference>
<keyword evidence="7 10" id="KW-0472">Membrane</keyword>
<evidence type="ECO:0000256" key="6">
    <source>
        <dbReference type="ARBA" id="ARBA00023077"/>
    </source>
</evidence>
<dbReference type="AlphaFoldDB" id="A0L812"/>
<evidence type="ECO:0000259" key="11">
    <source>
        <dbReference type="Pfam" id="PF00593"/>
    </source>
</evidence>
<evidence type="ECO:0000256" key="1">
    <source>
        <dbReference type="ARBA" id="ARBA00004571"/>
    </source>
</evidence>
<dbReference type="HOGENOM" id="CLU_756053_0_0_5"/>
<organism evidence="12 13">
    <name type="scientific">Magnetococcus marinus (strain ATCC BAA-1437 / JCM 17883 / MC-1)</name>
    <dbReference type="NCBI Taxonomy" id="156889"/>
    <lineage>
        <taxon>Bacteria</taxon>
        <taxon>Pseudomonadati</taxon>
        <taxon>Pseudomonadota</taxon>
        <taxon>Magnetococcia</taxon>
        <taxon>Magnetococcales</taxon>
        <taxon>Magnetococcaceae</taxon>
        <taxon>Magnetococcus</taxon>
    </lineage>
</organism>
<dbReference type="Proteomes" id="UP000002586">
    <property type="component" value="Chromosome"/>
</dbReference>
<accession>A0L812</accession>
<keyword evidence="3 10" id="KW-1134">Transmembrane beta strand</keyword>
<keyword evidence="2 10" id="KW-0813">Transport</keyword>
<dbReference type="OrthoDB" id="9796221at2"/>
<comment type="subcellular location">
    <subcellularLocation>
        <location evidence="1 10">Cell outer membrane</location>
        <topology evidence="1 10">Multi-pass membrane protein</topology>
    </subcellularLocation>
</comment>
<dbReference type="PANTHER" id="PTHR30069:SF29">
    <property type="entry name" value="HEMOGLOBIN AND HEMOGLOBIN-HAPTOGLOBIN-BINDING PROTEIN 1-RELATED"/>
    <property type="match status" value="1"/>
</dbReference>
<keyword evidence="6" id="KW-0798">TonB box</keyword>
<reference evidence="13" key="1">
    <citation type="journal article" date="2009" name="Appl. Environ. Microbiol.">
        <title>Complete genome sequence of the chemolithoautotrophic marine magnetotactic coccus strain MC-1.</title>
        <authorList>
            <person name="Schubbe S."/>
            <person name="Williams T.J."/>
            <person name="Xie G."/>
            <person name="Kiss H.E."/>
            <person name="Brettin T.S."/>
            <person name="Martinez D."/>
            <person name="Ross C.A."/>
            <person name="Schuler D."/>
            <person name="Cox B.L."/>
            <person name="Nealson K.H."/>
            <person name="Bazylinski D.A."/>
        </authorList>
    </citation>
    <scope>NUCLEOTIDE SEQUENCE [LARGE SCALE GENOMIC DNA]</scope>
    <source>
        <strain evidence="13">ATCC BAA-1437 / JCM 17883 / MC-1</strain>
    </source>
</reference>
<dbReference type="PROSITE" id="PS52016">
    <property type="entry name" value="TONB_DEPENDENT_REC_3"/>
    <property type="match status" value="1"/>
</dbReference>
<evidence type="ECO:0000256" key="7">
    <source>
        <dbReference type="ARBA" id="ARBA00023136"/>
    </source>
</evidence>
<keyword evidence="9 10" id="KW-0998">Cell outer membrane</keyword>
<dbReference type="GO" id="GO:0009279">
    <property type="term" value="C:cell outer membrane"/>
    <property type="evidence" value="ECO:0007669"/>
    <property type="project" value="UniProtKB-SubCell"/>
</dbReference>
<evidence type="ECO:0000313" key="13">
    <source>
        <dbReference type="Proteomes" id="UP000002586"/>
    </source>
</evidence>
<dbReference type="PANTHER" id="PTHR30069">
    <property type="entry name" value="TONB-DEPENDENT OUTER MEMBRANE RECEPTOR"/>
    <property type="match status" value="1"/>
</dbReference>
<dbReference type="Pfam" id="PF00593">
    <property type="entry name" value="TonB_dep_Rec_b-barrel"/>
    <property type="match status" value="1"/>
</dbReference>
<name>A0L812_MAGMM</name>
<keyword evidence="4 10" id="KW-0812">Transmembrane</keyword>
<evidence type="ECO:0000256" key="3">
    <source>
        <dbReference type="ARBA" id="ARBA00022452"/>
    </source>
</evidence>
<dbReference type="GO" id="GO:0015344">
    <property type="term" value="F:siderophore uptake transmembrane transporter activity"/>
    <property type="evidence" value="ECO:0007669"/>
    <property type="project" value="TreeGrafter"/>
</dbReference>
<dbReference type="RefSeq" id="WP_011713253.1">
    <property type="nucleotide sequence ID" value="NC_008576.1"/>
</dbReference>
<dbReference type="STRING" id="156889.Mmc1_1596"/>